<accession>A0A9P5VB01</accession>
<protein>
    <submittedName>
        <fullName evidence="3">Uncharacterized protein</fullName>
    </submittedName>
</protein>
<sequence>MAAPCASGVIWKTFIQQPALVFLETILSQVQEARESDNPAFEIPTIKVNKDCFHPGQRGQATAMLGIDFAAVSDSPSSSSSSLLSSSSSQSAFLVMTVLQYSILSLFAGHPEDADQRELVIEMLVKSLSPEEINGQLFGNDNNALHLAAFLNMESTLHLLIAYGGNPLLQNGLGLSAFDILFEVTPEGLAPPTSLRSHRASYPSCSFMENMAPASTTLTRAASVASTMRALSSKGSHSTFPAFSSTATVQLAHEDVHHSEIENEDKAGCKKAAPARITAECEVLGDNDSLELDLDDGPQVFQQTDLGDEDSFDNHLPSRDALGRSLACDNKVFADSYDRDDLDGYSGSNNAHLVESDAQDMDPYYFQRNKLELQFLQEQLELDDLESQKTQLHEDLTCFLRIRPDGRSLAANGTRLVSILKNRQAWKPEQLSIEHAQSFKAYEAYTECLQLQRKPVVSHVDASCHQPAHEKSVQWDNIKQVREYQRHMNCQLDMDGWDGLLVSEPYDEPVDDSFIPTASPYDIVRPVTPVHPRSHALSMSLNNSSLNLSSAGDVDRISSPLPRGSTRPLPEIPQPTKLAFFGYRKRTPPPPSFLSKAKTILAATASPIPSQEDEQAKSPSLRPFSKRLSAPSLLWNSKRPGSPFAKMSFSSSDSQLRLPTVASSSDSVCLGSAVVLGQRDSTEAAPPLVTESSQWVPRVLRNLTSPPNSLSKARSRSSLDSSQSIPRMQTVQEMLLQAAPFSISSDMSLHGERPTIADYDTIFPGSVPSSSLITTTAATPKMFAQLKSTLKGKFSSSPFPPRAASPIPRRASTPPILSQIPVVQSLSEPSGPIMSTSLFSQRFLEFPAHESSFSQCNDNFNVNMDAGAASDDAHKGDKALNSPHQHRPTASAIARDQLDTVRPHIPRVTSPLARVSYSRSTTRSPQFCPLTAQDPRSDSEDTKAETFEDGQHDRLIPEPRAASPSPGELSQAAPQSADCRLSLIGIANHFLSNTDAAALTSHISATEIQEGPNRPALPERPPSQSGSSSSSLLLPWSQAQTQTKKSQGTSTAVLSHHRKLSETSVTKHANWKKWKKRKEVAVVRPPRKSSLPSGSVSALVLPAEQDQDLTSTVEELDMEEIPICDVDDGAETDVVEVLDAIILSDTESLLATPASPDATLSLF</sequence>
<feature type="non-terminal residue" evidence="3">
    <location>
        <position position="1"/>
    </location>
</feature>
<feature type="compositionally biased region" description="Basic and acidic residues" evidence="2">
    <location>
        <begin position="935"/>
        <end position="957"/>
    </location>
</feature>
<feature type="region of interest" description="Disordered" evidence="2">
    <location>
        <begin position="704"/>
        <end position="724"/>
    </location>
</feature>
<feature type="compositionally biased region" description="Low complexity" evidence="2">
    <location>
        <begin position="709"/>
        <end position="724"/>
    </location>
</feature>
<reference evidence="3" key="1">
    <citation type="journal article" date="2020" name="Fungal Divers.">
        <title>Resolving the Mortierellaceae phylogeny through synthesis of multi-gene phylogenetics and phylogenomics.</title>
        <authorList>
            <person name="Vandepol N."/>
            <person name="Liber J."/>
            <person name="Desiro A."/>
            <person name="Na H."/>
            <person name="Kennedy M."/>
            <person name="Barry K."/>
            <person name="Grigoriev I.V."/>
            <person name="Miller A.N."/>
            <person name="O'Donnell K."/>
            <person name="Stajich J.E."/>
            <person name="Bonito G."/>
        </authorList>
    </citation>
    <scope>NUCLEOTIDE SEQUENCE</scope>
    <source>
        <strain evidence="3">NRRL 6426</strain>
    </source>
</reference>
<keyword evidence="4" id="KW-1185">Reference proteome</keyword>
<comment type="caution">
    <text evidence="3">The sequence shown here is derived from an EMBL/GenBank/DDBJ whole genome shotgun (WGS) entry which is preliminary data.</text>
</comment>
<feature type="region of interest" description="Disordered" evidence="2">
    <location>
        <begin position="867"/>
        <end position="974"/>
    </location>
</feature>
<keyword evidence="1" id="KW-0175">Coiled coil</keyword>
<name>A0A9P5VB01_9FUNG</name>
<feature type="compositionally biased region" description="Low complexity" evidence="2">
    <location>
        <begin position="1022"/>
        <end position="1052"/>
    </location>
</feature>
<feature type="region of interest" description="Disordered" evidence="2">
    <location>
        <begin position="605"/>
        <end position="624"/>
    </location>
</feature>
<evidence type="ECO:0000313" key="3">
    <source>
        <dbReference type="EMBL" id="KAF9150896.1"/>
    </source>
</evidence>
<evidence type="ECO:0000313" key="4">
    <source>
        <dbReference type="Proteomes" id="UP000748756"/>
    </source>
</evidence>
<evidence type="ECO:0000256" key="1">
    <source>
        <dbReference type="SAM" id="Coils"/>
    </source>
</evidence>
<dbReference type="OrthoDB" id="2123378at2759"/>
<dbReference type="EMBL" id="JAAAUQ010000370">
    <property type="protein sequence ID" value="KAF9150896.1"/>
    <property type="molecule type" value="Genomic_DNA"/>
</dbReference>
<dbReference type="AlphaFoldDB" id="A0A9P5VB01"/>
<evidence type="ECO:0000256" key="2">
    <source>
        <dbReference type="SAM" id="MobiDB-lite"/>
    </source>
</evidence>
<feature type="region of interest" description="Disordered" evidence="2">
    <location>
        <begin position="1007"/>
        <end position="1068"/>
    </location>
</feature>
<dbReference type="Proteomes" id="UP000748756">
    <property type="component" value="Unassembled WGS sequence"/>
</dbReference>
<organism evidence="3 4">
    <name type="scientific">Linnemannia schmuckeri</name>
    <dbReference type="NCBI Taxonomy" id="64567"/>
    <lineage>
        <taxon>Eukaryota</taxon>
        <taxon>Fungi</taxon>
        <taxon>Fungi incertae sedis</taxon>
        <taxon>Mucoromycota</taxon>
        <taxon>Mortierellomycotina</taxon>
        <taxon>Mortierellomycetes</taxon>
        <taxon>Mortierellales</taxon>
        <taxon>Mortierellaceae</taxon>
        <taxon>Linnemannia</taxon>
    </lineage>
</organism>
<feature type="coiled-coil region" evidence="1">
    <location>
        <begin position="368"/>
        <end position="395"/>
    </location>
</feature>
<gene>
    <name evidence="3" type="ORF">BG015_007281</name>
</gene>
<proteinExistence type="predicted"/>